<evidence type="ECO:0000313" key="4">
    <source>
        <dbReference type="Proteomes" id="UP000317484"/>
    </source>
</evidence>
<feature type="transmembrane region" description="Helical" evidence="1">
    <location>
        <begin position="70"/>
        <end position="91"/>
    </location>
</feature>
<accession>A0A521E5T6</accession>
<dbReference type="EMBL" id="FXTJ01000004">
    <property type="protein sequence ID" value="SMO79267.1"/>
    <property type="molecule type" value="Genomic_DNA"/>
</dbReference>
<protein>
    <recommendedName>
        <fullName evidence="2">DUF7144 domain-containing protein</fullName>
    </recommendedName>
</protein>
<feature type="transmembrane region" description="Helical" evidence="1">
    <location>
        <begin position="121"/>
        <end position="138"/>
    </location>
</feature>
<evidence type="ECO:0000256" key="1">
    <source>
        <dbReference type="SAM" id="Phobius"/>
    </source>
</evidence>
<keyword evidence="1" id="KW-0812">Transmembrane</keyword>
<name>A0A521E5T6_9ACTN</name>
<dbReference type="Proteomes" id="UP000317484">
    <property type="component" value="Unassembled WGS sequence"/>
</dbReference>
<evidence type="ECO:0000259" key="2">
    <source>
        <dbReference type="Pfam" id="PF23636"/>
    </source>
</evidence>
<keyword evidence="1" id="KW-0472">Membrane</keyword>
<feature type="domain" description="DUF7144" evidence="2">
    <location>
        <begin position="26"/>
        <end position="141"/>
    </location>
</feature>
<dbReference type="Pfam" id="PF23636">
    <property type="entry name" value="DUF7144"/>
    <property type="match status" value="1"/>
</dbReference>
<sequence>MTDTSHRDPTETGVPNREPMSGWAGWVVFAGVMLITLGAFQIVEGLVALFDDGFYAVTSGGLVVDVDYNTWGWIHLAIGVIGVLAGLGLLAGNMVARVVGVGIALVSALANLVFISAYPLWSVIMITIDVIVIFAIIVHGREVKSYR</sequence>
<keyword evidence="1" id="KW-1133">Transmembrane helix</keyword>
<feature type="transmembrane region" description="Helical" evidence="1">
    <location>
        <begin position="26"/>
        <end position="50"/>
    </location>
</feature>
<evidence type="ECO:0000313" key="3">
    <source>
        <dbReference type="EMBL" id="SMO79267.1"/>
    </source>
</evidence>
<reference evidence="3 4" key="1">
    <citation type="submission" date="2017-05" db="EMBL/GenBank/DDBJ databases">
        <authorList>
            <person name="Varghese N."/>
            <person name="Submissions S."/>
        </authorList>
    </citation>
    <scope>NUCLEOTIDE SEQUENCE [LARGE SCALE GENOMIC DNA]</scope>
    <source>
        <strain evidence="3 4">DSM 46834</strain>
    </source>
</reference>
<keyword evidence="4" id="KW-1185">Reference proteome</keyword>
<feature type="transmembrane region" description="Helical" evidence="1">
    <location>
        <begin position="98"/>
        <end position="115"/>
    </location>
</feature>
<dbReference type="AlphaFoldDB" id="A0A521E5T6"/>
<dbReference type="RefSeq" id="WP_142458860.1">
    <property type="nucleotide sequence ID" value="NZ_FXTJ01000004.1"/>
</dbReference>
<gene>
    <name evidence="3" type="ORF">SAMN06273567_104269</name>
</gene>
<organism evidence="3 4">
    <name type="scientific">Geodermatophilus aquaeductus</name>
    <dbReference type="NCBI Taxonomy" id="1564161"/>
    <lineage>
        <taxon>Bacteria</taxon>
        <taxon>Bacillati</taxon>
        <taxon>Actinomycetota</taxon>
        <taxon>Actinomycetes</taxon>
        <taxon>Geodermatophilales</taxon>
        <taxon>Geodermatophilaceae</taxon>
        <taxon>Geodermatophilus</taxon>
    </lineage>
</organism>
<proteinExistence type="predicted"/>
<dbReference type="InterPro" id="IPR055568">
    <property type="entry name" value="DUF7144"/>
</dbReference>